<dbReference type="AlphaFoldDB" id="A0A1G8I4H4"/>
<accession>A0A1G8I4H4</accession>
<dbReference type="GO" id="GO:0071973">
    <property type="term" value="P:bacterial-type flagellum-dependent cell motility"/>
    <property type="evidence" value="ECO:0007669"/>
    <property type="project" value="InterPro"/>
</dbReference>
<evidence type="ECO:0000256" key="7">
    <source>
        <dbReference type="ARBA" id="ARBA00023143"/>
    </source>
</evidence>
<dbReference type="GO" id="GO:0009279">
    <property type="term" value="C:cell outer membrane"/>
    <property type="evidence" value="ECO:0007669"/>
    <property type="project" value="UniProtKB-SubCell"/>
</dbReference>
<keyword evidence="6" id="KW-0472">Membrane</keyword>
<evidence type="ECO:0000256" key="2">
    <source>
        <dbReference type="ARBA" id="ARBA00004117"/>
    </source>
</evidence>
<evidence type="ECO:0000256" key="8">
    <source>
        <dbReference type="ARBA" id="ARBA00023237"/>
    </source>
</evidence>
<evidence type="ECO:0000256" key="4">
    <source>
        <dbReference type="ARBA" id="ARBA00006929"/>
    </source>
</evidence>
<comment type="subcellular location">
    <subcellularLocation>
        <location evidence="2">Bacterial flagellum basal body</location>
    </subcellularLocation>
    <subcellularLocation>
        <location evidence="3">Cell outer membrane</location>
    </subcellularLocation>
</comment>
<dbReference type="Proteomes" id="UP000198945">
    <property type="component" value="Unassembled WGS sequence"/>
</dbReference>
<dbReference type="GO" id="GO:0009427">
    <property type="term" value="C:bacterial-type flagellum basal body, distal rod, L ring"/>
    <property type="evidence" value="ECO:0007669"/>
    <property type="project" value="InterPro"/>
</dbReference>
<dbReference type="InterPro" id="IPR000527">
    <property type="entry name" value="Flag_Lring"/>
</dbReference>
<evidence type="ECO:0000256" key="6">
    <source>
        <dbReference type="ARBA" id="ARBA00023136"/>
    </source>
</evidence>
<keyword evidence="10" id="KW-0966">Cell projection</keyword>
<proteinExistence type="inferred from homology"/>
<dbReference type="PANTHER" id="PTHR34933:SF1">
    <property type="entry name" value="FLAGELLAR L-RING PROTEIN"/>
    <property type="match status" value="1"/>
</dbReference>
<evidence type="ECO:0000313" key="11">
    <source>
        <dbReference type="Proteomes" id="UP000198945"/>
    </source>
</evidence>
<protein>
    <submittedName>
        <fullName evidence="10">Flagellar L-ring protein FlgH</fullName>
    </submittedName>
</protein>
<keyword evidence="8" id="KW-0998">Cell outer membrane</keyword>
<evidence type="ECO:0000256" key="9">
    <source>
        <dbReference type="SAM" id="SignalP"/>
    </source>
</evidence>
<evidence type="ECO:0000256" key="5">
    <source>
        <dbReference type="ARBA" id="ARBA00022729"/>
    </source>
</evidence>
<dbReference type="GO" id="GO:0003774">
    <property type="term" value="F:cytoskeletal motor activity"/>
    <property type="evidence" value="ECO:0007669"/>
    <property type="project" value="InterPro"/>
</dbReference>
<comment type="similarity">
    <text evidence="4">Belongs to the FlgH family.</text>
</comment>
<reference evidence="10 11" key="1">
    <citation type="submission" date="2016-10" db="EMBL/GenBank/DDBJ databases">
        <authorList>
            <person name="de Groot N.N."/>
        </authorList>
    </citation>
    <scope>NUCLEOTIDE SEQUENCE [LARGE SCALE GENOMIC DNA]</scope>
    <source>
        <strain evidence="10 11">WG7</strain>
    </source>
</reference>
<dbReference type="Pfam" id="PF02107">
    <property type="entry name" value="FlgH"/>
    <property type="match status" value="1"/>
</dbReference>
<organism evidence="10 11">
    <name type="scientific">Halanaerobium congolense</name>
    <dbReference type="NCBI Taxonomy" id="54121"/>
    <lineage>
        <taxon>Bacteria</taxon>
        <taxon>Bacillati</taxon>
        <taxon>Bacillota</taxon>
        <taxon>Clostridia</taxon>
        <taxon>Halanaerobiales</taxon>
        <taxon>Halanaerobiaceae</taxon>
        <taxon>Halanaerobium</taxon>
    </lineage>
</organism>
<evidence type="ECO:0000256" key="3">
    <source>
        <dbReference type="ARBA" id="ARBA00004442"/>
    </source>
</evidence>
<gene>
    <name evidence="10" type="ORF">SAMN04515654_10232</name>
</gene>
<sequence length="192" mass="21030">MITKKILILFLIILVLVSSAVSANSLWSDNSANFYQDYPEYKIGDIITVVIEEDASAIQSANTGTSQDSDYSSSGGTDFLDFLPFFDFSYSDSESADGSTQRSGTLEADITTKVVKIDDNNNLEIEGRKQVKINGETQTILLSGVIRAEDVNFDNEISSKRVASANVEYEGEGPVGDKQKSGLLTKFFNFVF</sequence>
<feature type="chain" id="PRO_5011586140" evidence="9">
    <location>
        <begin position="24"/>
        <end position="192"/>
    </location>
</feature>
<dbReference type="PANTHER" id="PTHR34933">
    <property type="entry name" value="FLAGELLAR L-RING PROTEIN"/>
    <property type="match status" value="1"/>
</dbReference>
<name>A0A1G8I4H4_9FIRM</name>
<dbReference type="PRINTS" id="PR01008">
    <property type="entry name" value="FLGLRINGFLGH"/>
</dbReference>
<keyword evidence="10" id="KW-0969">Cilium</keyword>
<dbReference type="RefSeq" id="WP_089716275.1">
    <property type="nucleotide sequence ID" value="NZ_FNEH01000002.1"/>
</dbReference>
<comment type="function">
    <text evidence="1">Assembles around the rod to form the L-ring and probably protects the motor/basal body from shearing forces during rotation.</text>
</comment>
<evidence type="ECO:0000256" key="1">
    <source>
        <dbReference type="ARBA" id="ARBA00002591"/>
    </source>
</evidence>
<evidence type="ECO:0000313" key="10">
    <source>
        <dbReference type="EMBL" id="SDI13866.1"/>
    </source>
</evidence>
<keyword evidence="10" id="KW-0282">Flagellum</keyword>
<feature type="signal peptide" evidence="9">
    <location>
        <begin position="1"/>
        <end position="23"/>
    </location>
</feature>
<keyword evidence="7" id="KW-0975">Bacterial flagellum</keyword>
<dbReference type="EMBL" id="FNEH01000002">
    <property type="protein sequence ID" value="SDI13866.1"/>
    <property type="molecule type" value="Genomic_DNA"/>
</dbReference>
<keyword evidence="5 9" id="KW-0732">Signal</keyword>